<evidence type="ECO:0000313" key="2">
    <source>
        <dbReference type="EMBL" id="CAG7647191.1"/>
    </source>
</evidence>
<sequence length="159" mass="16189">MTNRRRAGLRHRLAAVVVVGAGCGHLGEVCLGPLGQGAEEGRQGQAQGADLVLHAGRHLRVVGADDQAVAFHLAQALGQHLRGDRADPALQLHEALASVLVEQPQDRGRPAAEHQVHHRADRARLGRDLGGGPGGGGGGAGHGLGLQGGWDGAGVVTIS</sequence>
<dbReference type="Proteomes" id="UP001153328">
    <property type="component" value="Unassembled WGS sequence"/>
</dbReference>
<feature type="compositionally biased region" description="Gly residues" evidence="1">
    <location>
        <begin position="128"/>
        <end position="145"/>
    </location>
</feature>
<gene>
    <name evidence="2" type="ORF">SBRY_40606</name>
</gene>
<keyword evidence="3" id="KW-1185">Reference proteome</keyword>
<comment type="caution">
    <text evidence="2">The sequence shown here is derived from an EMBL/GenBank/DDBJ whole genome shotgun (WGS) entry which is preliminary data.</text>
</comment>
<dbReference type="EMBL" id="CAJVAX010000018">
    <property type="protein sequence ID" value="CAG7647191.1"/>
    <property type="molecule type" value="Genomic_DNA"/>
</dbReference>
<evidence type="ECO:0000313" key="3">
    <source>
        <dbReference type="Proteomes" id="UP001153328"/>
    </source>
</evidence>
<proteinExistence type="predicted"/>
<organism evidence="2 3">
    <name type="scientific">Actinacidiphila bryophytorum</name>
    <dbReference type="NCBI Taxonomy" id="1436133"/>
    <lineage>
        <taxon>Bacteria</taxon>
        <taxon>Bacillati</taxon>
        <taxon>Actinomycetota</taxon>
        <taxon>Actinomycetes</taxon>
        <taxon>Kitasatosporales</taxon>
        <taxon>Streptomycetaceae</taxon>
        <taxon>Actinacidiphila</taxon>
    </lineage>
</organism>
<name>A0A9W4MBV5_9ACTN</name>
<dbReference type="AlphaFoldDB" id="A0A9W4MBV5"/>
<feature type="compositionally biased region" description="Basic and acidic residues" evidence="1">
    <location>
        <begin position="105"/>
        <end position="115"/>
    </location>
</feature>
<accession>A0A9W4MBV5</accession>
<reference evidence="2" key="1">
    <citation type="submission" date="2021-06" db="EMBL/GenBank/DDBJ databases">
        <authorList>
            <person name="Arsene-Ploetze F."/>
        </authorList>
    </citation>
    <scope>NUCLEOTIDE SEQUENCE</scope>
    <source>
        <strain evidence="2">SBRY1</strain>
    </source>
</reference>
<feature type="region of interest" description="Disordered" evidence="1">
    <location>
        <begin position="105"/>
        <end position="145"/>
    </location>
</feature>
<protein>
    <submittedName>
        <fullName evidence="2">Uncharacterized protein</fullName>
    </submittedName>
</protein>
<dbReference type="PROSITE" id="PS51257">
    <property type="entry name" value="PROKAR_LIPOPROTEIN"/>
    <property type="match status" value="1"/>
</dbReference>
<evidence type="ECO:0000256" key="1">
    <source>
        <dbReference type="SAM" id="MobiDB-lite"/>
    </source>
</evidence>